<dbReference type="InterPro" id="IPR003544">
    <property type="entry name" value="Cyt_c_biogenesis_CcmB"/>
</dbReference>
<keyword evidence="14" id="KW-1185">Reference proteome</keyword>
<keyword evidence="10 12" id="KW-1133">Transmembrane helix</keyword>
<dbReference type="AlphaFoldDB" id="A0A323TGJ8"/>
<evidence type="ECO:0000256" key="3">
    <source>
        <dbReference type="ARBA" id="ARBA00010544"/>
    </source>
</evidence>
<accession>A0A323TGJ8</accession>
<evidence type="ECO:0000256" key="2">
    <source>
        <dbReference type="ARBA" id="ARBA00004429"/>
    </source>
</evidence>
<comment type="caution">
    <text evidence="13">The sequence shown here is derived from an EMBL/GenBank/DDBJ whole genome shotgun (WGS) entry which is preliminary data.</text>
</comment>
<dbReference type="Proteomes" id="UP000248214">
    <property type="component" value="Unassembled WGS sequence"/>
</dbReference>
<feature type="transmembrane region" description="Helical" evidence="12">
    <location>
        <begin position="204"/>
        <end position="223"/>
    </location>
</feature>
<keyword evidence="9" id="KW-0201">Cytochrome c-type biogenesis</keyword>
<dbReference type="InterPro" id="IPR026031">
    <property type="entry name" value="Cyt_c_CcmB_bac"/>
</dbReference>
<proteinExistence type="inferred from homology"/>
<dbReference type="Pfam" id="PF03379">
    <property type="entry name" value="CcmB"/>
    <property type="match status" value="1"/>
</dbReference>
<gene>
    <name evidence="13" type="ORF">CR194_09440</name>
</gene>
<keyword evidence="5" id="KW-0813">Transport</keyword>
<evidence type="ECO:0000256" key="8">
    <source>
        <dbReference type="ARBA" id="ARBA00022692"/>
    </source>
</evidence>
<feature type="transmembrane region" description="Helical" evidence="12">
    <location>
        <begin position="26"/>
        <end position="44"/>
    </location>
</feature>
<feature type="transmembrane region" description="Helical" evidence="12">
    <location>
        <begin position="136"/>
        <end position="159"/>
    </location>
</feature>
<dbReference type="PIRSF" id="PIRSF002764">
    <property type="entry name" value="CcmB"/>
    <property type="match status" value="1"/>
</dbReference>
<organism evidence="13 14">
    <name type="scientific">Salipaludibacillus keqinensis</name>
    <dbReference type="NCBI Taxonomy" id="2045207"/>
    <lineage>
        <taxon>Bacteria</taxon>
        <taxon>Bacillati</taxon>
        <taxon>Bacillota</taxon>
        <taxon>Bacilli</taxon>
        <taxon>Bacillales</taxon>
        <taxon>Bacillaceae</taxon>
    </lineage>
</organism>
<sequence length="229" mass="25097">MKHLFAPAMAIARKDLYAEWKTKQTITTMLIFSGLVIVTFSFAFDPSNQAVSALVPGMIWVITIFSGILGLNRSFTQEKQNDHLHGLMVAPVDPSAIYLGKCLANLIFVLLVQIISVPLLFLLFDFQVISGVGLIYFVMIVFLGTFGFIAVGTLLAALATHSKSSEMLLPILLFPLVTPVVIAAVQATRIVLVDQEGVSAALSWMQLMAAYDVIFFVVGFLLFEHVLEV</sequence>
<dbReference type="EMBL" id="PDOD01000002">
    <property type="protein sequence ID" value="PYZ93396.1"/>
    <property type="molecule type" value="Genomic_DNA"/>
</dbReference>
<keyword evidence="11 12" id="KW-0472">Membrane</keyword>
<evidence type="ECO:0000256" key="5">
    <source>
        <dbReference type="ARBA" id="ARBA00022448"/>
    </source>
</evidence>
<dbReference type="GO" id="GO:0015232">
    <property type="term" value="F:heme transmembrane transporter activity"/>
    <property type="evidence" value="ECO:0007669"/>
    <property type="project" value="InterPro"/>
</dbReference>
<feature type="transmembrane region" description="Helical" evidence="12">
    <location>
        <begin position="50"/>
        <end position="71"/>
    </location>
</feature>
<evidence type="ECO:0000256" key="10">
    <source>
        <dbReference type="ARBA" id="ARBA00022989"/>
    </source>
</evidence>
<evidence type="ECO:0000256" key="12">
    <source>
        <dbReference type="SAM" id="Phobius"/>
    </source>
</evidence>
<dbReference type="GO" id="GO:0005886">
    <property type="term" value="C:plasma membrane"/>
    <property type="evidence" value="ECO:0007669"/>
    <property type="project" value="UniProtKB-SubCell"/>
</dbReference>
<keyword evidence="6" id="KW-1003">Cell membrane</keyword>
<dbReference type="RefSeq" id="WP_110609428.1">
    <property type="nucleotide sequence ID" value="NZ_PDOD01000002.1"/>
</dbReference>
<dbReference type="GO" id="GO:1903607">
    <property type="term" value="P:cytochrome c biosynthetic process"/>
    <property type="evidence" value="ECO:0007669"/>
    <property type="project" value="TreeGrafter"/>
</dbReference>
<evidence type="ECO:0000256" key="9">
    <source>
        <dbReference type="ARBA" id="ARBA00022748"/>
    </source>
</evidence>
<dbReference type="OrthoDB" id="9812809at2"/>
<comment type="function">
    <text evidence="1">Required for the export of heme to the periplasm for the biogenesis of c-type cytochromes.</text>
</comment>
<evidence type="ECO:0000256" key="6">
    <source>
        <dbReference type="ARBA" id="ARBA00022475"/>
    </source>
</evidence>
<evidence type="ECO:0000256" key="7">
    <source>
        <dbReference type="ARBA" id="ARBA00022519"/>
    </source>
</evidence>
<evidence type="ECO:0000313" key="14">
    <source>
        <dbReference type="Proteomes" id="UP000248214"/>
    </source>
</evidence>
<protein>
    <recommendedName>
        <fullName evidence="4">Heme exporter protein B</fullName>
    </recommendedName>
</protein>
<keyword evidence="8 12" id="KW-0812">Transmembrane</keyword>
<evidence type="ECO:0000256" key="11">
    <source>
        <dbReference type="ARBA" id="ARBA00023136"/>
    </source>
</evidence>
<keyword evidence="7" id="KW-0997">Cell inner membrane</keyword>
<feature type="transmembrane region" description="Helical" evidence="12">
    <location>
        <begin position="103"/>
        <end position="124"/>
    </location>
</feature>
<evidence type="ECO:0000256" key="1">
    <source>
        <dbReference type="ARBA" id="ARBA00002442"/>
    </source>
</evidence>
<dbReference type="PANTHER" id="PTHR30070">
    <property type="entry name" value="HEME EXPORTER PROTEIN B"/>
    <property type="match status" value="1"/>
</dbReference>
<comment type="subcellular location">
    <subcellularLocation>
        <location evidence="2">Cell inner membrane</location>
        <topology evidence="2">Multi-pass membrane protein</topology>
    </subcellularLocation>
</comment>
<name>A0A323TGJ8_9BACI</name>
<evidence type="ECO:0000313" key="13">
    <source>
        <dbReference type="EMBL" id="PYZ93396.1"/>
    </source>
</evidence>
<dbReference type="PRINTS" id="PR01414">
    <property type="entry name" value="CCMBBIOGNSIS"/>
</dbReference>
<reference evidence="13 14" key="1">
    <citation type="submission" date="2017-10" db="EMBL/GenBank/DDBJ databases">
        <title>Bacillus sp. nov., a halophilic bacterium isolated from a Keqin Lake.</title>
        <authorList>
            <person name="Wang H."/>
        </authorList>
    </citation>
    <scope>NUCLEOTIDE SEQUENCE [LARGE SCALE GENOMIC DNA]</scope>
    <source>
        <strain evidence="13 14">KQ-12</strain>
    </source>
</reference>
<comment type="similarity">
    <text evidence="3">Belongs to the CcmB/CycW/HelB family.</text>
</comment>
<dbReference type="PANTHER" id="PTHR30070:SF1">
    <property type="entry name" value="CYTOCHROME C BIOGENESIS B-RELATED"/>
    <property type="match status" value="1"/>
</dbReference>
<evidence type="ECO:0000256" key="4">
    <source>
        <dbReference type="ARBA" id="ARBA00016452"/>
    </source>
</evidence>
<dbReference type="GO" id="GO:0017004">
    <property type="term" value="P:cytochrome complex assembly"/>
    <property type="evidence" value="ECO:0007669"/>
    <property type="project" value="UniProtKB-KW"/>
</dbReference>
<feature type="transmembrane region" description="Helical" evidence="12">
    <location>
        <begin position="171"/>
        <end position="192"/>
    </location>
</feature>